<keyword evidence="3" id="KW-0597">Phosphoprotein</keyword>
<evidence type="ECO:0000313" key="11">
    <source>
        <dbReference type="EMBL" id="MEQ4481297.1"/>
    </source>
</evidence>
<dbReference type="InterPro" id="IPR003594">
    <property type="entry name" value="HATPase_dom"/>
</dbReference>
<dbReference type="InterPro" id="IPR029016">
    <property type="entry name" value="GAF-like_dom_sf"/>
</dbReference>
<keyword evidence="7" id="KW-0067">ATP-binding</keyword>
<feature type="transmembrane region" description="Helical" evidence="9">
    <location>
        <begin position="189"/>
        <end position="210"/>
    </location>
</feature>
<evidence type="ECO:0000256" key="7">
    <source>
        <dbReference type="ARBA" id="ARBA00022840"/>
    </source>
</evidence>
<dbReference type="Pfam" id="PF07730">
    <property type="entry name" value="HisKA_3"/>
    <property type="match status" value="1"/>
</dbReference>
<dbReference type="Proteomes" id="UP001493487">
    <property type="component" value="Unassembled WGS sequence"/>
</dbReference>
<comment type="caution">
    <text evidence="11">The sequence shown here is derived from an EMBL/GenBank/DDBJ whole genome shotgun (WGS) entry which is preliminary data.</text>
</comment>
<feature type="transmembrane region" description="Helical" evidence="9">
    <location>
        <begin position="256"/>
        <end position="276"/>
    </location>
</feature>
<proteinExistence type="predicted"/>
<dbReference type="CDD" id="cd16917">
    <property type="entry name" value="HATPase_UhpB-NarQ-NarX-like"/>
    <property type="match status" value="1"/>
</dbReference>
<evidence type="ECO:0000256" key="4">
    <source>
        <dbReference type="ARBA" id="ARBA00022679"/>
    </source>
</evidence>
<keyword evidence="9" id="KW-1133">Transmembrane helix</keyword>
<keyword evidence="9" id="KW-0812">Transmembrane</keyword>
<feature type="transmembrane region" description="Helical" evidence="9">
    <location>
        <begin position="128"/>
        <end position="150"/>
    </location>
</feature>
<dbReference type="PANTHER" id="PTHR24421">
    <property type="entry name" value="NITRATE/NITRITE SENSOR PROTEIN NARX-RELATED"/>
    <property type="match status" value="1"/>
</dbReference>
<feature type="domain" description="Histidine kinase/HSP90-like ATPase" evidence="10">
    <location>
        <begin position="585"/>
        <end position="678"/>
    </location>
</feature>
<feature type="transmembrane region" description="Helical" evidence="9">
    <location>
        <begin position="69"/>
        <end position="93"/>
    </location>
</feature>
<keyword evidence="8" id="KW-0902">Two-component regulatory system</keyword>
<comment type="catalytic activity">
    <reaction evidence="1">
        <text>ATP + protein L-histidine = ADP + protein N-phospho-L-histidine.</text>
        <dbReference type="EC" id="2.7.13.3"/>
    </reaction>
</comment>
<dbReference type="SUPFAM" id="SSF55781">
    <property type="entry name" value="GAF domain-like"/>
    <property type="match status" value="1"/>
</dbReference>
<dbReference type="GO" id="GO:0016301">
    <property type="term" value="F:kinase activity"/>
    <property type="evidence" value="ECO:0007669"/>
    <property type="project" value="UniProtKB-KW"/>
</dbReference>
<name>A0ABV1KPB2_9BACL</name>
<feature type="transmembrane region" description="Helical" evidence="9">
    <location>
        <begin position="7"/>
        <end position="27"/>
    </location>
</feature>
<feature type="transmembrane region" description="Helical" evidence="9">
    <location>
        <begin position="288"/>
        <end position="312"/>
    </location>
</feature>
<dbReference type="SUPFAM" id="SSF55874">
    <property type="entry name" value="ATPase domain of HSP90 chaperone/DNA topoisomerase II/histidine kinase"/>
    <property type="match status" value="1"/>
</dbReference>
<dbReference type="SMART" id="SM00387">
    <property type="entry name" value="HATPase_c"/>
    <property type="match status" value="1"/>
</dbReference>
<keyword evidence="5" id="KW-0547">Nucleotide-binding</keyword>
<evidence type="ECO:0000256" key="6">
    <source>
        <dbReference type="ARBA" id="ARBA00022777"/>
    </source>
</evidence>
<keyword evidence="6 11" id="KW-0418">Kinase</keyword>
<sequence length="688" mass="77750">MNRKWYLIGLHILWWVILFMALSVFVVSKWEGYSLLQVPCGQSPHCDGLMYLTDDTAADLQGYGLSTSFYSGLLVVFMSISNISYLAIGALLYRYRSQDVYGILASLFLIIIGTIFCSDDQALRPYPLIYTFFTTLNNVGSFYLPFLFLFPDGKFTPRWTAFPATIWVTVQSYRFIYPATWESLNWDPLFMTVLLLVTHGPLVYSLIYRCRRSLTASERRHIKWFMFSVLCYVTGGLMLALQYVLHDGLLQLVFHVFFYAGLLFWPFSIGIGVLERQSESVSARLSRTFLVSVLGFILVMLYAATVGGFSMLLRQDDLLVALVATGIVVVVFHPLHIRLQRGINRLVYGEPQTPYQILTRLVDRMDKVMEQQSVWTDVVRGIAQALQLPYTAIRIHGSEASELAAEYGQQGHDVTEIPLQWNSEEVGVLILGVSRLPDTMSKETEELLYHLVRQVSVAVRAARLTEELKQSRERLVYAREEERRRLGRDLHDGLGAGMASILLRADAIADRYDHDALLTEQLNGVQTGIEEAISDIRRLVYTLRPPVLDEFGLLFAVQELAIRYEGADFHVSVSTPKPLPVLSTAAEVAIYRIIQEALTNAIRHGAASQVQIAFTKFDGWLKLIVKDNGVGFRKPFVPGIGVRSMRERAEELGGRCELIHSEGEGPGTEVHVFIPYRVEADRDGMARA</sequence>
<dbReference type="PANTHER" id="PTHR24421:SF10">
    <property type="entry name" value="NITRATE_NITRITE SENSOR PROTEIN NARQ"/>
    <property type="match status" value="1"/>
</dbReference>
<evidence type="ECO:0000256" key="2">
    <source>
        <dbReference type="ARBA" id="ARBA00012438"/>
    </source>
</evidence>
<keyword evidence="4" id="KW-0808">Transferase</keyword>
<dbReference type="EMBL" id="JASKHM010000001">
    <property type="protein sequence ID" value="MEQ4481297.1"/>
    <property type="molecule type" value="Genomic_DNA"/>
</dbReference>
<protein>
    <recommendedName>
        <fullName evidence="2">histidine kinase</fullName>
        <ecNumber evidence="2">2.7.13.3</ecNumber>
    </recommendedName>
</protein>
<organism evidence="11 12">
    <name type="scientific">Cohnella silvisoli</name>
    <dbReference type="NCBI Taxonomy" id="2873699"/>
    <lineage>
        <taxon>Bacteria</taxon>
        <taxon>Bacillati</taxon>
        <taxon>Bacillota</taxon>
        <taxon>Bacilli</taxon>
        <taxon>Bacillales</taxon>
        <taxon>Paenibacillaceae</taxon>
        <taxon>Cohnella</taxon>
    </lineage>
</organism>
<keyword evidence="9" id="KW-0472">Membrane</keyword>
<dbReference type="EC" id="2.7.13.3" evidence="2"/>
<dbReference type="Gene3D" id="3.30.565.10">
    <property type="entry name" value="Histidine kinase-like ATPase, C-terminal domain"/>
    <property type="match status" value="1"/>
</dbReference>
<dbReference type="Gene3D" id="3.30.450.40">
    <property type="match status" value="1"/>
</dbReference>
<evidence type="ECO:0000256" key="9">
    <source>
        <dbReference type="SAM" id="Phobius"/>
    </source>
</evidence>
<evidence type="ECO:0000313" key="12">
    <source>
        <dbReference type="Proteomes" id="UP001493487"/>
    </source>
</evidence>
<dbReference type="RefSeq" id="WP_232182195.1">
    <property type="nucleotide sequence ID" value="NZ_JAIOAP010000001.1"/>
</dbReference>
<dbReference type="InterPro" id="IPR050482">
    <property type="entry name" value="Sensor_HK_TwoCompSys"/>
</dbReference>
<dbReference type="InterPro" id="IPR036890">
    <property type="entry name" value="HATPase_C_sf"/>
</dbReference>
<keyword evidence="12" id="KW-1185">Reference proteome</keyword>
<evidence type="ECO:0000259" key="10">
    <source>
        <dbReference type="SMART" id="SM00387"/>
    </source>
</evidence>
<dbReference type="InterPro" id="IPR011712">
    <property type="entry name" value="Sig_transdc_His_kin_sub3_dim/P"/>
</dbReference>
<dbReference type="Pfam" id="PF02518">
    <property type="entry name" value="HATPase_c"/>
    <property type="match status" value="1"/>
</dbReference>
<reference evidence="11 12" key="1">
    <citation type="journal article" date="2023" name="Genome Announc.">
        <title>Pan-Genome Analyses of the Genus Cohnella and Proposal of the Novel Species Cohnella silvisoli sp. nov., Isolated from Forest Soil.</title>
        <authorList>
            <person name="Wang C."/>
            <person name="Mao L."/>
            <person name="Bao G."/>
            <person name="Zhu H."/>
        </authorList>
    </citation>
    <scope>NUCLEOTIDE SEQUENCE [LARGE SCALE GENOMIC DNA]</scope>
    <source>
        <strain evidence="11 12">NL03-T5-1</strain>
    </source>
</reference>
<evidence type="ECO:0000256" key="5">
    <source>
        <dbReference type="ARBA" id="ARBA00022741"/>
    </source>
</evidence>
<dbReference type="Gene3D" id="1.20.5.1930">
    <property type="match status" value="1"/>
</dbReference>
<evidence type="ECO:0000256" key="3">
    <source>
        <dbReference type="ARBA" id="ARBA00022553"/>
    </source>
</evidence>
<feature type="transmembrane region" description="Helical" evidence="9">
    <location>
        <begin position="100"/>
        <end position="116"/>
    </location>
</feature>
<gene>
    <name evidence="11" type="ORF">QJS35_02685</name>
</gene>
<evidence type="ECO:0000256" key="1">
    <source>
        <dbReference type="ARBA" id="ARBA00000085"/>
    </source>
</evidence>
<feature type="transmembrane region" description="Helical" evidence="9">
    <location>
        <begin position="318"/>
        <end position="335"/>
    </location>
</feature>
<evidence type="ECO:0000256" key="8">
    <source>
        <dbReference type="ARBA" id="ARBA00023012"/>
    </source>
</evidence>
<accession>A0ABV1KPB2</accession>
<feature type="transmembrane region" description="Helical" evidence="9">
    <location>
        <begin position="222"/>
        <end position="244"/>
    </location>
</feature>